<dbReference type="Proteomes" id="UP000183144">
    <property type="component" value="Unassembled WGS sequence"/>
</dbReference>
<reference evidence="5 6" key="1">
    <citation type="journal article" date="2016" name="Environ. Microbiol.">
        <title>Genomic resolution of a cold subsurface aquifer community provides metabolic insights for novel microbes adapted to high CO concentrations.</title>
        <authorList>
            <person name="Probst A.J."/>
            <person name="Castelle C.J."/>
            <person name="Singh A."/>
            <person name="Brown C.T."/>
            <person name="Anantharaman K."/>
            <person name="Sharon I."/>
            <person name="Hug L.A."/>
            <person name="Burstein D."/>
            <person name="Emerson J.B."/>
            <person name="Thomas B.C."/>
            <person name="Banfield J.F."/>
        </authorList>
    </citation>
    <scope>NUCLEOTIDE SEQUENCE [LARGE SCALE GENOMIC DNA]</scope>
    <source>
        <strain evidence="5">CG1_02_47_37</strain>
    </source>
</reference>
<dbReference type="EMBL" id="MNUI01000020">
    <property type="protein sequence ID" value="OIN89642.1"/>
    <property type="molecule type" value="Genomic_DNA"/>
</dbReference>
<proteinExistence type="predicted"/>
<keyword evidence="3" id="KW-0949">S-adenosyl-L-methionine</keyword>
<evidence type="ECO:0000256" key="3">
    <source>
        <dbReference type="ARBA" id="ARBA00022691"/>
    </source>
</evidence>
<keyword evidence="2" id="KW-0808">Transferase</keyword>
<evidence type="ECO:0000313" key="6">
    <source>
        <dbReference type="Proteomes" id="UP000183144"/>
    </source>
</evidence>
<evidence type="ECO:0008006" key="7">
    <source>
        <dbReference type="Google" id="ProtNLM"/>
    </source>
</evidence>
<feature type="transmembrane region" description="Helical" evidence="4">
    <location>
        <begin position="174"/>
        <end position="192"/>
    </location>
</feature>
<keyword evidence="1" id="KW-0489">Methyltransferase</keyword>
<organism evidence="5 6">
    <name type="scientific">Candidatus Beckwithbacteria bacterium CG1_02_47_37</name>
    <dbReference type="NCBI Taxonomy" id="1805034"/>
    <lineage>
        <taxon>Bacteria</taxon>
        <taxon>Candidatus Beckwithiibacteriota</taxon>
    </lineage>
</organism>
<evidence type="ECO:0000256" key="4">
    <source>
        <dbReference type="SAM" id="Phobius"/>
    </source>
</evidence>
<name>A0A1J4RTA4_9BACT</name>
<accession>A0A1J4RTA4</accession>
<dbReference type="InterPro" id="IPR029063">
    <property type="entry name" value="SAM-dependent_MTases_sf"/>
</dbReference>
<dbReference type="AlphaFoldDB" id="A0A1J4RTA4"/>
<dbReference type="CDD" id="cd02440">
    <property type="entry name" value="AdoMet_MTases"/>
    <property type="match status" value="1"/>
</dbReference>
<gene>
    <name evidence="5" type="ORF">AUJ59_00970</name>
</gene>
<dbReference type="PANTHER" id="PTHR43464">
    <property type="entry name" value="METHYLTRANSFERASE"/>
    <property type="match status" value="1"/>
</dbReference>
<dbReference type="STRING" id="1805034.AUJ59_00970"/>
<comment type="caution">
    <text evidence="5">The sequence shown here is derived from an EMBL/GenBank/DDBJ whole genome shotgun (WGS) entry which is preliminary data.</text>
</comment>
<dbReference type="GO" id="GO:0010420">
    <property type="term" value="F:polyprenyldihydroxybenzoate methyltransferase activity"/>
    <property type="evidence" value="ECO:0007669"/>
    <property type="project" value="TreeGrafter"/>
</dbReference>
<protein>
    <recommendedName>
        <fullName evidence="7">Methyltransferase type 11 domain-containing protein</fullName>
    </recommendedName>
</protein>
<evidence type="ECO:0000313" key="5">
    <source>
        <dbReference type="EMBL" id="OIN89642.1"/>
    </source>
</evidence>
<dbReference type="SUPFAM" id="SSF53335">
    <property type="entry name" value="S-adenosyl-L-methionine-dependent methyltransferases"/>
    <property type="match status" value="1"/>
</dbReference>
<keyword evidence="4" id="KW-0472">Membrane</keyword>
<keyword evidence="4" id="KW-1133">Transmembrane helix</keyword>
<dbReference type="GO" id="GO:0032259">
    <property type="term" value="P:methylation"/>
    <property type="evidence" value="ECO:0007669"/>
    <property type="project" value="UniProtKB-KW"/>
</dbReference>
<evidence type="ECO:0000256" key="2">
    <source>
        <dbReference type="ARBA" id="ARBA00022679"/>
    </source>
</evidence>
<evidence type="ECO:0000256" key="1">
    <source>
        <dbReference type="ARBA" id="ARBA00022603"/>
    </source>
</evidence>
<keyword evidence="4" id="KW-0812">Transmembrane</keyword>
<sequence length="246" mass="28468">MIKGTMRRDLYPELYRVENSHWWHRQKRRVIHQLIRRYNPQTGKVLDVGCGAGKILWELQQLGWQSFGVDTVLNQGRKRGLDIKKTDLQTQPLPYPANHFDLVICLDTLEHMANDRRLAAEMARVAKPGGIIIISVPAYQWLFSYWDSMLGHFRRYTKKTLLRSTVKSGLKLKFASYFFSFLLLPAVFVRLIKIIIRQKQQSDFAADPLPILTHGVVGFFGSLELLWLNRLAIPFGLSLAGVFEKK</sequence>
<dbReference type="Gene3D" id="3.40.50.150">
    <property type="entry name" value="Vaccinia Virus protein VP39"/>
    <property type="match status" value="1"/>
</dbReference>
<dbReference type="PANTHER" id="PTHR43464:SF19">
    <property type="entry name" value="UBIQUINONE BIOSYNTHESIS O-METHYLTRANSFERASE, MITOCHONDRIAL"/>
    <property type="match status" value="1"/>
</dbReference>
<dbReference type="Pfam" id="PF13489">
    <property type="entry name" value="Methyltransf_23"/>
    <property type="match status" value="1"/>
</dbReference>
<feature type="transmembrane region" description="Helical" evidence="4">
    <location>
        <begin position="125"/>
        <end position="146"/>
    </location>
</feature>